<dbReference type="GO" id="GO:0005886">
    <property type="term" value="C:plasma membrane"/>
    <property type="evidence" value="ECO:0007669"/>
    <property type="project" value="TreeGrafter"/>
</dbReference>
<dbReference type="EMBL" id="ACJN02000002">
    <property type="protein sequence ID" value="EFI34295.1"/>
    <property type="molecule type" value="Genomic_DNA"/>
</dbReference>
<keyword evidence="9" id="KW-1185">Reference proteome</keyword>
<dbReference type="FunFam" id="3.30.450.90:FF:000001">
    <property type="entry name" value="Type II secretion system ATPase GspE"/>
    <property type="match status" value="1"/>
</dbReference>
<feature type="domain" description="Bacterial type II secretion system protein E" evidence="7">
    <location>
        <begin position="378"/>
        <end position="392"/>
    </location>
</feature>
<keyword evidence="5" id="KW-0067">ATP-binding</keyword>
<dbReference type="FunFam" id="3.40.50.300:FF:000398">
    <property type="entry name" value="Type IV pilus assembly ATPase PilB"/>
    <property type="match status" value="1"/>
</dbReference>
<dbReference type="SMART" id="SM00382">
    <property type="entry name" value="AAA"/>
    <property type="match status" value="1"/>
</dbReference>
<dbReference type="Pfam" id="PF05157">
    <property type="entry name" value="MshEN"/>
    <property type="match status" value="1"/>
</dbReference>
<reference evidence="8" key="1">
    <citation type="submission" date="2010-05" db="EMBL/GenBank/DDBJ databases">
        <title>The draft genome of Desulfonatronospira thiodismutans ASO3-1.</title>
        <authorList>
            <consortium name="US DOE Joint Genome Institute (JGI-PGF)"/>
            <person name="Lucas S."/>
            <person name="Copeland A."/>
            <person name="Lapidus A."/>
            <person name="Cheng J.-F."/>
            <person name="Bruce D."/>
            <person name="Goodwin L."/>
            <person name="Pitluck S."/>
            <person name="Chertkov O."/>
            <person name="Brettin T."/>
            <person name="Detter J.C."/>
            <person name="Han C."/>
            <person name="Land M.L."/>
            <person name="Hauser L."/>
            <person name="Kyrpides N."/>
            <person name="Mikhailova N."/>
            <person name="Muyzer G."/>
            <person name="Woyke T."/>
        </authorList>
    </citation>
    <scope>NUCLEOTIDE SEQUENCE [LARGE SCALE GENOMIC DNA]</scope>
    <source>
        <strain evidence="8">ASO3-1</strain>
    </source>
</reference>
<evidence type="ECO:0000256" key="2">
    <source>
        <dbReference type="ARBA" id="ARBA00006611"/>
    </source>
</evidence>
<dbReference type="InterPro" id="IPR013374">
    <property type="entry name" value="ATPase_typ4_pilus-assembl_PilB"/>
</dbReference>
<dbReference type="Gene3D" id="3.40.50.300">
    <property type="entry name" value="P-loop containing nucleotide triphosphate hydrolases"/>
    <property type="match status" value="1"/>
</dbReference>
<keyword evidence="3" id="KW-0963">Cytoplasm</keyword>
<dbReference type="eggNOG" id="COG2804">
    <property type="taxonomic scope" value="Bacteria"/>
</dbReference>
<dbReference type="InterPro" id="IPR003593">
    <property type="entry name" value="AAA+_ATPase"/>
</dbReference>
<comment type="subcellular location">
    <subcellularLocation>
        <location evidence="1">Cytoplasm</location>
    </subcellularLocation>
</comment>
<dbReference type="PANTHER" id="PTHR30258:SF1">
    <property type="entry name" value="PROTEIN TRANSPORT PROTEIN HOFB HOMOLOG"/>
    <property type="match status" value="1"/>
</dbReference>
<dbReference type="SUPFAM" id="SSF160246">
    <property type="entry name" value="EspE N-terminal domain-like"/>
    <property type="match status" value="1"/>
</dbReference>
<dbReference type="CDD" id="cd01129">
    <property type="entry name" value="PulE-GspE-like"/>
    <property type="match status" value="1"/>
</dbReference>
<dbReference type="InterPro" id="IPR007831">
    <property type="entry name" value="T2SS_GspE_N"/>
</dbReference>
<evidence type="ECO:0000256" key="5">
    <source>
        <dbReference type="ARBA" id="ARBA00022840"/>
    </source>
</evidence>
<dbReference type="GO" id="GO:0005737">
    <property type="term" value="C:cytoplasm"/>
    <property type="evidence" value="ECO:0007669"/>
    <property type="project" value="UniProtKB-SubCell"/>
</dbReference>
<dbReference type="GO" id="GO:0005524">
    <property type="term" value="F:ATP binding"/>
    <property type="evidence" value="ECO:0007669"/>
    <property type="project" value="UniProtKB-KW"/>
</dbReference>
<evidence type="ECO:0000256" key="3">
    <source>
        <dbReference type="ARBA" id="ARBA00022490"/>
    </source>
</evidence>
<accession>D6SNG9</accession>
<evidence type="ECO:0000259" key="7">
    <source>
        <dbReference type="PROSITE" id="PS00662"/>
    </source>
</evidence>
<dbReference type="OrthoDB" id="9805147at2"/>
<dbReference type="PROSITE" id="PS00662">
    <property type="entry name" value="T2SP_E"/>
    <property type="match status" value="1"/>
</dbReference>
<comment type="caution">
    <text evidence="8">The sequence shown here is derived from an EMBL/GenBank/DDBJ whole genome shotgun (WGS) entry which is preliminary data.</text>
</comment>
<proteinExistence type="inferred from homology"/>
<dbReference type="Gene3D" id="3.30.450.90">
    <property type="match status" value="1"/>
</dbReference>
<keyword evidence="4" id="KW-0547">Nucleotide-binding</keyword>
<name>D6SNG9_9BACT</name>
<dbReference type="InterPro" id="IPR037257">
    <property type="entry name" value="T2SS_E_N_sf"/>
</dbReference>
<dbReference type="Proteomes" id="UP000005496">
    <property type="component" value="Unassembled WGS sequence"/>
</dbReference>
<organism evidence="8 9">
    <name type="scientific">Desulfonatronospira thiodismutans ASO3-1</name>
    <dbReference type="NCBI Taxonomy" id="555779"/>
    <lineage>
        <taxon>Bacteria</taxon>
        <taxon>Pseudomonadati</taxon>
        <taxon>Thermodesulfobacteriota</taxon>
        <taxon>Desulfovibrionia</taxon>
        <taxon>Desulfovibrionales</taxon>
        <taxon>Desulfonatronovibrionaceae</taxon>
        <taxon>Desulfonatronospira</taxon>
    </lineage>
</organism>
<dbReference type="SUPFAM" id="SSF52540">
    <property type="entry name" value="P-loop containing nucleoside triphosphate hydrolases"/>
    <property type="match status" value="1"/>
</dbReference>
<dbReference type="InterPro" id="IPR027417">
    <property type="entry name" value="P-loop_NTPase"/>
</dbReference>
<feature type="region of interest" description="Disordered" evidence="6">
    <location>
        <begin position="151"/>
        <end position="172"/>
    </location>
</feature>
<evidence type="ECO:0000256" key="4">
    <source>
        <dbReference type="ARBA" id="ARBA00022741"/>
    </source>
</evidence>
<dbReference type="GO" id="GO:0009297">
    <property type="term" value="P:pilus assembly"/>
    <property type="evidence" value="ECO:0007669"/>
    <property type="project" value="InterPro"/>
</dbReference>
<dbReference type="InterPro" id="IPR001482">
    <property type="entry name" value="T2SS/T4SS_dom"/>
</dbReference>
<dbReference type="NCBIfam" id="TIGR02538">
    <property type="entry name" value="type_IV_pilB"/>
    <property type="match status" value="1"/>
</dbReference>
<evidence type="ECO:0000313" key="8">
    <source>
        <dbReference type="EMBL" id="EFI34295.1"/>
    </source>
</evidence>
<dbReference type="GO" id="GO:0016887">
    <property type="term" value="F:ATP hydrolysis activity"/>
    <property type="evidence" value="ECO:0007669"/>
    <property type="project" value="InterPro"/>
</dbReference>
<evidence type="ECO:0000313" key="9">
    <source>
        <dbReference type="Proteomes" id="UP000005496"/>
    </source>
</evidence>
<dbReference type="Pfam" id="PF00437">
    <property type="entry name" value="T2SSE"/>
    <property type="match status" value="1"/>
</dbReference>
<protein>
    <submittedName>
        <fullName evidence="8">Type IV-A pilus assembly ATPase PilB</fullName>
    </submittedName>
</protein>
<sequence length="559" mass="62032">MVDELISWAGLESEQVHKARSVQGEKRIDFPRACLAAGVISEEQYRDFMAAHLGLPVVDPSRMQVCRETLGQLDRSAWARYQAVPFFVHQDRLYLACFEPDNITALDDIQFMTGMQALPHLATLSSIQLVLDRLADKDSGRMDDILAQMEAEEGPDAGEGPEKEEASTMEAASQAPVVKMVNLIIQEAIRKKASDIHIEPYEKDFRVRLRLDGMLTEVMRPPIRMKNALISRLKIMSHLNIAEKRLPQDGRIKVRSQEGTPIEFRVSILPTLFGEKVVMRILDKSMLQVDMHDLGLEDHSLKVFEEAIKRPYGMVLVTGPTGSGKTTTLYSAIMELNQEGVNISTAEDPVEFSLHGVNQVQVQETVGLNFASVLRSFLRQDPDVILVGEIRDLETAEIAVKAALTGHLVLATLHTNDAPSTLTRLLNMGVDSFLVASSINAIMSQRLVRRLCPSCRVPETDQELLKAMGMSSQESGQDGIFRAAGCEECNNTGYKGRTGVYEVMPVTHQIQEMVLAGKSDLDLRRAAVEEGMITMRKSGLIKMSQGMTSAQEVLRVTVN</sequence>
<gene>
    <name evidence="8" type="ORF">Dthio_PD1646</name>
</gene>
<dbReference type="RefSeq" id="WP_008869623.1">
    <property type="nucleotide sequence ID" value="NZ_ACJN02000002.1"/>
</dbReference>
<evidence type="ECO:0000256" key="6">
    <source>
        <dbReference type="SAM" id="MobiDB-lite"/>
    </source>
</evidence>
<dbReference type="AlphaFoldDB" id="D6SNG9"/>
<dbReference type="PANTHER" id="PTHR30258">
    <property type="entry name" value="TYPE II SECRETION SYSTEM PROTEIN GSPE-RELATED"/>
    <property type="match status" value="1"/>
</dbReference>
<comment type="similarity">
    <text evidence="2">Belongs to the GSP E family.</text>
</comment>
<evidence type="ECO:0000256" key="1">
    <source>
        <dbReference type="ARBA" id="ARBA00004496"/>
    </source>
</evidence>
<dbReference type="Gene3D" id="3.30.300.160">
    <property type="entry name" value="Type II secretion system, protein E, N-terminal domain"/>
    <property type="match status" value="1"/>
</dbReference>